<evidence type="ECO:0000313" key="2">
    <source>
        <dbReference type="Proteomes" id="UP001234343"/>
    </source>
</evidence>
<comment type="caution">
    <text evidence="1">The sequence shown here is derived from an EMBL/GenBank/DDBJ whole genome shotgun (WGS) entry which is preliminary data.</text>
</comment>
<dbReference type="EMBL" id="JAUCBP010000007">
    <property type="protein sequence ID" value="MDM7860511.1"/>
    <property type="molecule type" value="Genomic_DNA"/>
</dbReference>
<organism evidence="1 2">
    <name type="scientific">Alteromonas arenosi</name>
    <dbReference type="NCBI Taxonomy" id="3055817"/>
    <lineage>
        <taxon>Bacteria</taxon>
        <taxon>Pseudomonadati</taxon>
        <taxon>Pseudomonadota</taxon>
        <taxon>Gammaproteobacteria</taxon>
        <taxon>Alteromonadales</taxon>
        <taxon>Alteromonadaceae</taxon>
        <taxon>Alteromonas/Salinimonas group</taxon>
        <taxon>Alteromonas</taxon>
    </lineage>
</organism>
<keyword evidence="2" id="KW-1185">Reference proteome</keyword>
<dbReference type="CDD" id="cd07821">
    <property type="entry name" value="PYR_PYL_RCAR_like"/>
    <property type="match status" value="1"/>
</dbReference>
<dbReference type="InterPro" id="IPR019587">
    <property type="entry name" value="Polyketide_cyclase/dehydratase"/>
</dbReference>
<proteinExistence type="predicted"/>
<dbReference type="RefSeq" id="WP_289364806.1">
    <property type="nucleotide sequence ID" value="NZ_JAUCBP010000007.1"/>
</dbReference>
<sequence length="145" mass="16397">MFDIKVERLVKKPIEEVFAALADHGNYAKFPGVDESELITQGEHEANGKGALRRIKIKPFTLYERIVAFERPNRLQYQIEQSSPITFEHEIGEVRLTEAEEGTRVVWISRGHLKVPILGSLILDPMTQKQGAAGFASILKAIERQ</sequence>
<gene>
    <name evidence="1" type="ORF">QTP81_07870</name>
</gene>
<dbReference type="InterPro" id="IPR023393">
    <property type="entry name" value="START-like_dom_sf"/>
</dbReference>
<reference evidence="1 2" key="1">
    <citation type="submission" date="2023-06" db="EMBL/GenBank/DDBJ databases">
        <title>Alteromonas sp. ASW11-36 isolated from intertidal sand.</title>
        <authorList>
            <person name="Li Y."/>
        </authorList>
    </citation>
    <scope>NUCLEOTIDE SEQUENCE [LARGE SCALE GENOMIC DNA]</scope>
    <source>
        <strain evidence="1 2">ASW11-36</strain>
    </source>
</reference>
<dbReference type="Proteomes" id="UP001234343">
    <property type="component" value="Unassembled WGS sequence"/>
</dbReference>
<accession>A0ABT7SWE3</accession>
<dbReference type="Pfam" id="PF10604">
    <property type="entry name" value="Polyketide_cyc2"/>
    <property type="match status" value="1"/>
</dbReference>
<evidence type="ECO:0000313" key="1">
    <source>
        <dbReference type="EMBL" id="MDM7860511.1"/>
    </source>
</evidence>
<protein>
    <submittedName>
        <fullName evidence="1">SRPBCC family protein</fullName>
    </submittedName>
</protein>
<dbReference type="SUPFAM" id="SSF55961">
    <property type="entry name" value="Bet v1-like"/>
    <property type="match status" value="1"/>
</dbReference>
<dbReference type="Gene3D" id="3.30.530.20">
    <property type="match status" value="1"/>
</dbReference>
<name>A0ABT7SWE3_9ALTE</name>